<reference evidence="1" key="2">
    <citation type="submission" date="2021-01" db="EMBL/GenBank/DDBJ databases">
        <authorList>
            <person name="Hahn C.R."/>
            <person name="Youssef N.H."/>
            <person name="Elshahed M."/>
        </authorList>
    </citation>
    <scope>NUCLEOTIDE SEQUENCE</scope>
    <source>
        <strain evidence="1">Zod_Metabat.24</strain>
    </source>
</reference>
<dbReference type="EMBL" id="JAFGIX010000085">
    <property type="protein sequence ID" value="MBN1574637.1"/>
    <property type="molecule type" value="Genomic_DNA"/>
</dbReference>
<gene>
    <name evidence="1" type="ORF">JW984_15680</name>
</gene>
<evidence type="ECO:0000313" key="2">
    <source>
        <dbReference type="Proteomes" id="UP000809273"/>
    </source>
</evidence>
<accession>A0A9D8PS94</accession>
<evidence type="ECO:0000313" key="1">
    <source>
        <dbReference type="EMBL" id="MBN1574637.1"/>
    </source>
</evidence>
<comment type="caution">
    <text evidence="1">The sequence shown here is derived from an EMBL/GenBank/DDBJ whole genome shotgun (WGS) entry which is preliminary data.</text>
</comment>
<name>A0A9D8PS94_9DELT</name>
<organism evidence="1 2">
    <name type="scientific">Candidatus Zymogenus saltonus</name>
    <dbReference type="NCBI Taxonomy" id="2844893"/>
    <lineage>
        <taxon>Bacteria</taxon>
        <taxon>Deltaproteobacteria</taxon>
        <taxon>Candidatus Zymogenia</taxon>
        <taxon>Candidatus Zymogeniales</taxon>
        <taxon>Candidatus Zymogenaceae</taxon>
        <taxon>Candidatus Zymogenus</taxon>
    </lineage>
</organism>
<dbReference type="AlphaFoldDB" id="A0A9D8PS94"/>
<sequence length="361" mass="39775">MRVKITKDIAKFVSPQSPRNVRLMAANGAIPLPPADLIKILYILCFDRDTEVKKRAQGNFKEFSTDIIVELINKDIEPGVIDFLVRYHKDRNKLIKGAILNKNTPDDTIAYLARAKSTAIAEMISQNHERIFRSDKIFNALMGNPMLSVATKERLRELRDRSEAAFGQSDDSEVVVMGVVDSDGGGAGGAEVGTGYGGAGRVAVPVSSAGVDKAKTSSEEEEETGNAAKRIMKMNVSQKIKLATIAEKEERTILLRDSSKIVVAATIKSPKITEEEILNVAKSKQASDEAIRLITLNKEWMKTYSIKLALVNNPKTPPSVAMRLMNTLSKKDIRDISNSRNVSSLISNNAKKILYAREKRS</sequence>
<reference evidence="1" key="1">
    <citation type="journal article" date="2021" name="Environ. Microbiol.">
        <title>Genomic characterization of three novel Desulfobacterota classes expand the metabolic and phylogenetic diversity of the phylum.</title>
        <authorList>
            <person name="Murphy C.L."/>
            <person name="Biggerstaff J."/>
            <person name="Eichhorn A."/>
            <person name="Ewing E."/>
            <person name="Shahan R."/>
            <person name="Soriano D."/>
            <person name="Stewart S."/>
            <person name="VanMol K."/>
            <person name="Walker R."/>
            <person name="Walters P."/>
            <person name="Elshahed M.S."/>
            <person name="Youssef N.H."/>
        </authorList>
    </citation>
    <scope>NUCLEOTIDE SEQUENCE</scope>
    <source>
        <strain evidence="1">Zod_Metabat.24</strain>
    </source>
</reference>
<protein>
    <submittedName>
        <fullName evidence="1">Uncharacterized protein</fullName>
    </submittedName>
</protein>
<proteinExistence type="predicted"/>
<dbReference type="Proteomes" id="UP000809273">
    <property type="component" value="Unassembled WGS sequence"/>
</dbReference>